<dbReference type="RefSeq" id="WP_193502403.1">
    <property type="nucleotide sequence ID" value="NZ_JADCKC010000003.1"/>
</dbReference>
<name>A0ABR9R5J8_9FIRM</name>
<evidence type="ECO:0000256" key="1">
    <source>
        <dbReference type="ARBA" id="ARBA00022729"/>
    </source>
</evidence>
<protein>
    <submittedName>
        <fullName evidence="3">DUF4352 domain-containing protein</fullName>
    </submittedName>
</protein>
<comment type="caution">
    <text evidence="3">The sequence shown here is derived from an EMBL/GenBank/DDBJ whole genome shotgun (WGS) entry which is preliminary data.</text>
</comment>
<keyword evidence="1" id="KW-0732">Signal</keyword>
<dbReference type="InterPro" id="IPR029051">
    <property type="entry name" value="DUF4352"/>
</dbReference>
<dbReference type="Pfam" id="PF11611">
    <property type="entry name" value="DUF4352"/>
    <property type="match status" value="1"/>
</dbReference>
<accession>A0ABR9R5J8</accession>
<evidence type="ECO:0000313" key="4">
    <source>
        <dbReference type="Proteomes" id="UP000768567"/>
    </source>
</evidence>
<dbReference type="InterPro" id="IPR029050">
    <property type="entry name" value="Immunoprotect_excell_Ig-like"/>
</dbReference>
<gene>
    <name evidence="3" type="ORF">INF35_11060</name>
</gene>
<sequence length="151" mass="16406">MLPLFFIVLLTGCGGEPSVTAQAGETVYTTLFNFTVSDVQTIDSYTGVDIPEGSKLVSMQLTVENTSDESYTMFAEDFQLQWGDGDDDFGTCLEAVDDDMVPYSYELEPGQSHTGTMLVTVPEECTQLTVAYQEVKASGKNGTAYFVEASL</sequence>
<dbReference type="Proteomes" id="UP000768567">
    <property type="component" value="Unassembled WGS sequence"/>
</dbReference>
<organism evidence="3 4">
    <name type="scientific">Gemmiger gallinarum</name>
    <dbReference type="NCBI Taxonomy" id="2779354"/>
    <lineage>
        <taxon>Bacteria</taxon>
        <taxon>Bacillati</taxon>
        <taxon>Bacillota</taxon>
        <taxon>Clostridia</taxon>
        <taxon>Eubacteriales</taxon>
        <taxon>Gemmiger</taxon>
    </lineage>
</organism>
<reference evidence="3 4" key="1">
    <citation type="submission" date="2020-10" db="EMBL/GenBank/DDBJ databases">
        <title>ChiBAC.</title>
        <authorList>
            <person name="Zenner C."/>
            <person name="Hitch T.C.A."/>
            <person name="Clavel T."/>
        </authorList>
    </citation>
    <scope>NUCLEOTIDE SEQUENCE [LARGE SCALE GENOMIC DNA]</scope>
    <source>
        <strain evidence="3 4">DSM 109015</strain>
    </source>
</reference>
<keyword evidence="4" id="KW-1185">Reference proteome</keyword>
<dbReference type="Gene3D" id="2.60.40.1240">
    <property type="match status" value="1"/>
</dbReference>
<feature type="domain" description="DUF4352" evidence="2">
    <location>
        <begin position="23"/>
        <end position="140"/>
    </location>
</feature>
<evidence type="ECO:0000313" key="3">
    <source>
        <dbReference type="EMBL" id="MBE5038325.1"/>
    </source>
</evidence>
<proteinExistence type="predicted"/>
<evidence type="ECO:0000259" key="2">
    <source>
        <dbReference type="Pfam" id="PF11611"/>
    </source>
</evidence>
<dbReference type="EMBL" id="JADCKC010000003">
    <property type="protein sequence ID" value="MBE5038325.1"/>
    <property type="molecule type" value="Genomic_DNA"/>
</dbReference>